<dbReference type="STRING" id="22663.A0A2I0JQV9"/>
<evidence type="ECO:0000313" key="4">
    <source>
        <dbReference type="Proteomes" id="UP000233551"/>
    </source>
</evidence>
<dbReference type="PANTHER" id="PTHR35046">
    <property type="entry name" value="ZINC KNUCKLE (CCHC-TYPE) FAMILY PROTEIN"/>
    <property type="match status" value="1"/>
</dbReference>
<gene>
    <name evidence="3" type="ORF">CRG98_020918</name>
</gene>
<sequence length="407" mass="46085">MTIRGRILSTQRRMMRQKTWYRRLYFRYSCANQRVCDGYPRCTLRPLVSKMLLTEGEVGIKGVADRRRRHVKFEVGDFVWAILTKDRFSAGNYHKLAARKIGPVEIVEKINSNAYRLKLPSDIRTADVFNVKHLIPYTGDSSDDDDSRTNSLHPGENDAAEDLDRFSAGNYHKLAARKIGPVEIVEKINSNAYRLKLPSDIRTADVFNVKHLIPYTGDSSDDDDSRTNSLHPGENDAAEDLDRFSAGNYHKLAARKIGPVEIVEKINSNAYRLKLPSDIRTADVFNVKHLIPYTGDSSDDDDSRTNSLHPGENDAAEDLDRFSAGNYHKLAARKIGPVEIVEKINSNAYRLKLPSDIRTADVFNVKHLIPYTGDSTDDDDSRTNSLHPGENDAAEELASRYQEKNRF</sequence>
<dbReference type="EMBL" id="PGOL01001350">
    <property type="protein sequence ID" value="PKI58688.1"/>
    <property type="molecule type" value="Genomic_DNA"/>
</dbReference>
<feature type="compositionally biased region" description="Basic and acidic residues" evidence="1">
    <location>
        <begin position="397"/>
        <end position="407"/>
    </location>
</feature>
<name>A0A2I0JQV9_PUNGR</name>
<feature type="region of interest" description="Disordered" evidence="1">
    <location>
        <begin position="371"/>
        <end position="407"/>
    </location>
</feature>
<feature type="domain" description="Tf2-1-like SH3-like" evidence="2">
    <location>
        <begin position="247"/>
        <end position="293"/>
    </location>
</feature>
<reference evidence="3 4" key="1">
    <citation type="submission" date="2017-11" db="EMBL/GenBank/DDBJ databases">
        <title>De-novo sequencing of pomegranate (Punica granatum L.) genome.</title>
        <authorList>
            <person name="Akparov Z."/>
            <person name="Amiraslanov A."/>
            <person name="Hajiyeva S."/>
            <person name="Abbasov M."/>
            <person name="Kaur K."/>
            <person name="Hamwieh A."/>
            <person name="Solovyev V."/>
            <person name="Salamov A."/>
            <person name="Braich B."/>
            <person name="Kosarev P."/>
            <person name="Mahmoud A."/>
            <person name="Hajiyev E."/>
            <person name="Babayeva S."/>
            <person name="Izzatullayeva V."/>
            <person name="Mammadov A."/>
            <person name="Mammadov A."/>
            <person name="Sharifova S."/>
            <person name="Ojaghi J."/>
            <person name="Eynullazada K."/>
            <person name="Bayramov B."/>
            <person name="Abdulazimova A."/>
            <person name="Shahmuradov I."/>
        </authorList>
    </citation>
    <scope>NUCLEOTIDE SEQUENCE [LARGE SCALE GENOMIC DNA]</scope>
    <source>
        <strain evidence="4">cv. AG2017</strain>
        <tissue evidence="3">Leaf</tissue>
    </source>
</reference>
<organism evidence="3 4">
    <name type="scientific">Punica granatum</name>
    <name type="common">Pomegranate</name>
    <dbReference type="NCBI Taxonomy" id="22663"/>
    <lineage>
        <taxon>Eukaryota</taxon>
        <taxon>Viridiplantae</taxon>
        <taxon>Streptophyta</taxon>
        <taxon>Embryophyta</taxon>
        <taxon>Tracheophyta</taxon>
        <taxon>Spermatophyta</taxon>
        <taxon>Magnoliopsida</taxon>
        <taxon>eudicotyledons</taxon>
        <taxon>Gunneridae</taxon>
        <taxon>Pentapetalae</taxon>
        <taxon>rosids</taxon>
        <taxon>malvids</taxon>
        <taxon>Myrtales</taxon>
        <taxon>Lythraceae</taxon>
        <taxon>Punica</taxon>
    </lineage>
</organism>
<feature type="region of interest" description="Disordered" evidence="1">
    <location>
        <begin position="295"/>
        <end position="316"/>
    </location>
</feature>
<evidence type="ECO:0000259" key="2">
    <source>
        <dbReference type="Pfam" id="PF24626"/>
    </source>
</evidence>
<keyword evidence="4" id="KW-1185">Reference proteome</keyword>
<feature type="region of interest" description="Disordered" evidence="1">
    <location>
        <begin position="217"/>
        <end position="239"/>
    </location>
</feature>
<accession>A0A2I0JQV9</accession>
<dbReference type="InterPro" id="IPR056924">
    <property type="entry name" value="SH3_Tf2-1"/>
</dbReference>
<comment type="caution">
    <text evidence="3">The sequence shown here is derived from an EMBL/GenBank/DDBJ whole genome shotgun (WGS) entry which is preliminary data.</text>
</comment>
<evidence type="ECO:0000313" key="3">
    <source>
        <dbReference type="EMBL" id="PKI58688.1"/>
    </source>
</evidence>
<protein>
    <recommendedName>
        <fullName evidence="2">Tf2-1-like SH3-like domain-containing protein</fullName>
    </recommendedName>
</protein>
<dbReference type="Proteomes" id="UP000233551">
    <property type="component" value="Unassembled WGS sequence"/>
</dbReference>
<feature type="domain" description="Tf2-1-like SH3-like" evidence="2">
    <location>
        <begin position="169"/>
        <end position="215"/>
    </location>
</feature>
<feature type="domain" description="Tf2-1-like SH3-like" evidence="2">
    <location>
        <begin position="325"/>
        <end position="371"/>
    </location>
</feature>
<dbReference type="PANTHER" id="PTHR35046:SF18">
    <property type="entry name" value="RNA-DIRECTED DNA POLYMERASE"/>
    <property type="match status" value="1"/>
</dbReference>
<proteinExistence type="predicted"/>
<feature type="domain" description="Tf2-1-like SH3-like" evidence="2">
    <location>
        <begin position="76"/>
        <end position="137"/>
    </location>
</feature>
<dbReference type="Pfam" id="PF24626">
    <property type="entry name" value="SH3_Tf2-1"/>
    <property type="match status" value="4"/>
</dbReference>
<dbReference type="AlphaFoldDB" id="A0A2I0JQV9"/>
<feature type="region of interest" description="Disordered" evidence="1">
    <location>
        <begin position="139"/>
        <end position="161"/>
    </location>
</feature>
<evidence type="ECO:0000256" key="1">
    <source>
        <dbReference type="SAM" id="MobiDB-lite"/>
    </source>
</evidence>